<accession>A0AAV2EDS6</accession>
<evidence type="ECO:0008006" key="3">
    <source>
        <dbReference type="Google" id="ProtNLM"/>
    </source>
</evidence>
<dbReference type="PANTHER" id="PTHR37610">
    <property type="entry name" value="CCHC-TYPE DOMAIN-CONTAINING PROTEIN"/>
    <property type="match status" value="1"/>
</dbReference>
<dbReference type="AlphaFoldDB" id="A0AAV2EDS6"/>
<reference evidence="1 2" key="1">
    <citation type="submission" date="2024-04" db="EMBL/GenBank/DDBJ databases">
        <authorList>
            <person name="Fracassetti M."/>
        </authorList>
    </citation>
    <scope>NUCLEOTIDE SEQUENCE [LARGE SCALE GENOMIC DNA]</scope>
</reference>
<name>A0AAV2EDS6_9ROSI</name>
<protein>
    <recommendedName>
        <fullName evidence="3">Retrotransposon Copia-like N-terminal domain-containing protein</fullName>
    </recommendedName>
</protein>
<evidence type="ECO:0000313" key="1">
    <source>
        <dbReference type="EMBL" id="CAL1384131.1"/>
    </source>
</evidence>
<proteinExistence type="predicted"/>
<dbReference type="Pfam" id="PF14223">
    <property type="entry name" value="Retrotran_gag_2"/>
    <property type="match status" value="1"/>
</dbReference>
<gene>
    <name evidence="1" type="ORF">LTRI10_LOCUS25363</name>
</gene>
<evidence type="ECO:0000313" key="2">
    <source>
        <dbReference type="Proteomes" id="UP001497516"/>
    </source>
</evidence>
<sequence>MVLEAIESERSLVRLTSTNYALWEFQFRVFVEGKGLLGILLGTSPKPTEGAASVQEIATWSQNDARVRSLLLGSIDASTCLSLRLFPTANRMWRHLSDLYSTVNASHQFEIQCALARLEQGDKSVTEYFNAAQEIWTEQDLLSAVLRPHVAESSDAIDERQQV</sequence>
<dbReference type="EMBL" id="OZ034817">
    <property type="protein sequence ID" value="CAL1384131.1"/>
    <property type="molecule type" value="Genomic_DNA"/>
</dbReference>
<keyword evidence="2" id="KW-1185">Reference proteome</keyword>
<organism evidence="1 2">
    <name type="scientific">Linum trigynum</name>
    <dbReference type="NCBI Taxonomy" id="586398"/>
    <lineage>
        <taxon>Eukaryota</taxon>
        <taxon>Viridiplantae</taxon>
        <taxon>Streptophyta</taxon>
        <taxon>Embryophyta</taxon>
        <taxon>Tracheophyta</taxon>
        <taxon>Spermatophyta</taxon>
        <taxon>Magnoliopsida</taxon>
        <taxon>eudicotyledons</taxon>
        <taxon>Gunneridae</taxon>
        <taxon>Pentapetalae</taxon>
        <taxon>rosids</taxon>
        <taxon>fabids</taxon>
        <taxon>Malpighiales</taxon>
        <taxon>Linaceae</taxon>
        <taxon>Linum</taxon>
    </lineage>
</organism>
<dbReference type="Proteomes" id="UP001497516">
    <property type="component" value="Chromosome 4"/>
</dbReference>
<dbReference type="PANTHER" id="PTHR37610:SF77">
    <property type="entry name" value="INTEGRASE CATALYTIC DOMAIN-CONTAINING PROTEIN"/>
    <property type="match status" value="1"/>
</dbReference>